<dbReference type="EMBL" id="LR796673">
    <property type="protein sequence ID" value="CAB4159236.1"/>
    <property type="molecule type" value="Genomic_DNA"/>
</dbReference>
<sequence>MTNNPDRPSIPERYTRALESSHLEVEGDHQGDVDVLIAAGWVKETLGTALYRARSEFDAVNKRELALVSTSLIARVVVLSKMTSLMRTREAVGRWALKQATVLKFMQPDAAVYRLSGQALDVWLDAACHHCGGKGFTGGYGLPQVLCKHCGATGSRRYRMGTNNQEHEFGRALLTRMDAKCDRVAKAMGRYLRKDES</sequence>
<accession>A0A6J5NNE4</accession>
<name>A0A6J5NNE4_9CAUD</name>
<reference evidence="1" key="1">
    <citation type="submission" date="2020-04" db="EMBL/GenBank/DDBJ databases">
        <authorList>
            <person name="Chiriac C."/>
            <person name="Salcher M."/>
            <person name="Ghai R."/>
            <person name="Kavagutti S V."/>
        </authorList>
    </citation>
    <scope>NUCLEOTIDE SEQUENCE</scope>
</reference>
<evidence type="ECO:0000313" key="1">
    <source>
        <dbReference type="EMBL" id="CAB4159236.1"/>
    </source>
</evidence>
<organism evidence="1">
    <name type="scientific">uncultured Caudovirales phage</name>
    <dbReference type="NCBI Taxonomy" id="2100421"/>
    <lineage>
        <taxon>Viruses</taxon>
        <taxon>Duplodnaviria</taxon>
        <taxon>Heunggongvirae</taxon>
        <taxon>Uroviricota</taxon>
        <taxon>Caudoviricetes</taxon>
        <taxon>Peduoviridae</taxon>
        <taxon>Maltschvirus</taxon>
        <taxon>Maltschvirus maltsch</taxon>
    </lineage>
</organism>
<gene>
    <name evidence="1" type="ORF">UFOVP703_74</name>
</gene>
<proteinExistence type="predicted"/>
<protein>
    <submittedName>
        <fullName evidence="1">Uncharacterized protein</fullName>
    </submittedName>
</protein>